<keyword evidence="8" id="KW-0732">Signal</keyword>
<evidence type="ECO:0000313" key="9">
    <source>
        <dbReference type="EMBL" id="OUJ73272.1"/>
    </source>
</evidence>
<proteinExistence type="inferred from homology"/>
<evidence type="ECO:0000313" key="10">
    <source>
        <dbReference type="Proteomes" id="UP000194873"/>
    </source>
</evidence>
<sequence length="472" mass="52689">MALFTLRLSIFSFLLLLTPFVQAQQQNQLAKPQTVADAPPLTLQDAIRLGLEHNYSIRLSQTDQEIARNNVTRGNAGQLPIVDASFTRTYNLNYSRQQTGDNAPSVVRGGRSNALVGNAGVTWTIFDGFGMFIAYDRLRALEQSQQHLTRATVEETVEDISNAYYDVVRQSGKIKSLEEALLIGQQRIDLTQAQVDVGVSAKVEVLTARVDFNADRSLLIQQQELLTTAKINLNNLLGRTATTDFSPADSIVVERTLNQESILQDIAARNPRLQQARVGVQVANYDRRLIRANRFPQLDLNGNYGINRNINNNAIVITRTNNTITTSVTTNTNRIYGPNYGFTIGLPVFNGFNNRRLEQNARVVEAQSQLLLEQTNLNLSTEAAQAFAQYQNRLQLLQLEEDNITLARQNVAIALERYRLGLLTPLVLREAQLSQIAAATRLLDIRFQAKQAELALRRLSGTLVQESATQQP</sequence>
<protein>
    <recommendedName>
        <fullName evidence="11">Transporter</fullName>
    </recommendedName>
</protein>
<gene>
    <name evidence="9" type="ORF">BXP70_15770</name>
</gene>
<accession>A0A243WCA8</accession>
<dbReference type="EMBL" id="MTSE01000007">
    <property type="protein sequence ID" value="OUJ73272.1"/>
    <property type="molecule type" value="Genomic_DNA"/>
</dbReference>
<dbReference type="GO" id="GO:0015288">
    <property type="term" value="F:porin activity"/>
    <property type="evidence" value="ECO:0007669"/>
    <property type="project" value="TreeGrafter"/>
</dbReference>
<evidence type="ECO:0008006" key="11">
    <source>
        <dbReference type="Google" id="ProtNLM"/>
    </source>
</evidence>
<keyword evidence="7" id="KW-0998">Cell outer membrane</keyword>
<evidence type="ECO:0000256" key="5">
    <source>
        <dbReference type="ARBA" id="ARBA00022692"/>
    </source>
</evidence>
<evidence type="ECO:0000256" key="7">
    <source>
        <dbReference type="ARBA" id="ARBA00023237"/>
    </source>
</evidence>
<dbReference type="Proteomes" id="UP000194873">
    <property type="component" value="Unassembled WGS sequence"/>
</dbReference>
<comment type="subcellular location">
    <subcellularLocation>
        <location evidence="1">Cell outer membrane</location>
    </subcellularLocation>
</comment>
<dbReference type="AlphaFoldDB" id="A0A243WCA8"/>
<name>A0A243WCA8_9BACT</name>
<keyword evidence="4" id="KW-1134">Transmembrane beta strand</keyword>
<dbReference type="InterPro" id="IPR003423">
    <property type="entry name" value="OMP_efflux"/>
</dbReference>
<dbReference type="GO" id="GO:0015562">
    <property type="term" value="F:efflux transmembrane transporter activity"/>
    <property type="evidence" value="ECO:0007669"/>
    <property type="project" value="InterPro"/>
</dbReference>
<evidence type="ECO:0000256" key="3">
    <source>
        <dbReference type="ARBA" id="ARBA00022448"/>
    </source>
</evidence>
<organism evidence="9 10">
    <name type="scientific">Hymenobacter crusticola</name>
    <dbReference type="NCBI Taxonomy" id="1770526"/>
    <lineage>
        <taxon>Bacteria</taxon>
        <taxon>Pseudomonadati</taxon>
        <taxon>Bacteroidota</taxon>
        <taxon>Cytophagia</taxon>
        <taxon>Cytophagales</taxon>
        <taxon>Hymenobacteraceae</taxon>
        <taxon>Hymenobacter</taxon>
    </lineage>
</organism>
<dbReference type="GO" id="GO:0009279">
    <property type="term" value="C:cell outer membrane"/>
    <property type="evidence" value="ECO:0007669"/>
    <property type="project" value="UniProtKB-SubCell"/>
</dbReference>
<keyword evidence="3" id="KW-0813">Transport</keyword>
<dbReference type="OrthoDB" id="9771205at2"/>
<dbReference type="PANTHER" id="PTHR30026">
    <property type="entry name" value="OUTER MEMBRANE PROTEIN TOLC"/>
    <property type="match status" value="1"/>
</dbReference>
<dbReference type="Pfam" id="PF02321">
    <property type="entry name" value="OEP"/>
    <property type="match status" value="2"/>
</dbReference>
<comment type="caution">
    <text evidence="9">The sequence shown here is derived from an EMBL/GenBank/DDBJ whole genome shotgun (WGS) entry which is preliminary data.</text>
</comment>
<evidence type="ECO:0000256" key="4">
    <source>
        <dbReference type="ARBA" id="ARBA00022452"/>
    </source>
</evidence>
<comment type="similarity">
    <text evidence="2">Belongs to the outer membrane factor (OMF) (TC 1.B.17) family.</text>
</comment>
<evidence type="ECO:0000256" key="1">
    <source>
        <dbReference type="ARBA" id="ARBA00004442"/>
    </source>
</evidence>
<dbReference type="PANTHER" id="PTHR30026:SF20">
    <property type="entry name" value="OUTER MEMBRANE PROTEIN TOLC"/>
    <property type="match status" value="1"/>
</dbReference>
<keyword evidence="6" id="KW-0472">Membrane</keyword>
<dbReference type="RefSeq" id="WP_086595038.1">
    <property type="nucleotide sequence ID" value="NZ_MTSE01000007.1"/>
</dbReference>
<evidence type="ECO:0000256" key="6">
    <source>
        <dbReference type="ARBA" id="ARBA00023136"/>
    </source>
</evidence>
<dbReference type="GO" id="GO:1990281">
    <property type="term" value="C:efflux pump complex"/>
    <property type="evidence" value="ECO:0007669"/>
    <property type="project" value="TreeGrafter"/>
</dbReference>
<feature type="signal peptide" evidence="8">
    <location>
        <begin position="1"/>
        <end position="23"/>
    </location>
</feature>
<evidence type="ECO:0000256" key="8">
    <source>
        <dbReference type="SAM" id="SignalP"/>
    </source>
</evidence>
<dbReference type="InterPro" id="IPR051906">
    <property type="entry name" value="TolC-like"/>
</dbReference>
<reference evidence="9 10" key="1">
    <citation type="submission" date="2017-01" db="EMBL/GenBank/DDBJ databases">
        <title>A new Hymenobacter.</title>
        <authorList>
            <person name="Liang Y."/>
            <person name="Feng F."/>
        </authorList>
    </citation>
    <scope>NUCLEOTIDE SEQUENCE [LARGE SCALE GENOMIC DNA]</scope>
    <source>
        <strain evidence="9">MIMBbqt21</strain>
    </source>
</reference>
<feature type="chain" id="PRO_5012738094" description="Transporter" evidence="8">
    <location>
        <begin position="24"/>
        <end position="472"/>
    </location>
</feature>
<evidence type="ECO:0000256" key="2">
    <source>
        <dbReference type="ARBA" id="ARBA00007613"/>
    </source>
</evidence>
<keyword evidence="5" id="KW-0812">Transmembrane</keyword>
<dbReference type="Gene3D" id="1.20.1600.10">
    <property type="entry name" value="Outer membrane efflux proteins (OEP)"/>
    <property type="match status" value="1"/>
</dbReference>
<keyword evidence="10" id="KW-1185">Reference proteome</keyword>
<dbReference type="SUPFAM" id="SSF56954">
    <property type="entry name" value="Outer membrane efflux proteins (OEP)"/>
    <property type="match status" value="1"/>
</dbReference>